<proteinExistence type="predicted"/>
<reference evidence="2" key="1">
    <citation type="submission" date="2024-05" db="EMBL/GenBank/DDBJ databases">
        <authorList>
            <person name="Yu L."/>
        </authorList>
    </citation>
    <scope>NUCLEOTIDE SEQUENCE</scope>
    <source>
        <strain evidence="2">G08B096</strain>
    </source>
</reference>
<keyword evidence="1" id="KW-0472">Membrane</keyword>
<feature type="transmembrane region" description="Helical" evidence="1">
    <location>
        <begin position="12"/>
        <end position="35"/>
    </location>
</feature>
<dbReference type="EMBL" id="CP158374">
    <property type="protein sequence ID" value="XBX81252.1"/>
    <property type="molecule type" value="Genomic_DNA"/>
</dbReference>
<accession>A0AAU7W3S5</accession>
<gene>
    <name evidence="2" type="ORF">ABIQ69_11595</name>
</gene>
<organism evidence="2">
    <name type="scientific">Agromyces sp. G08B096</name>
    <dbReference type="NCBI Taxonomy" id="3156399"/>
    <lineage>
        <taxon>Bacteria</taxon>
        <taxon>Bacillati</taxon>
        <taxon>Actinomycetota</taxon>
        <taxon>Actinomycetes</taxon>
        <taxon>Micrococcales</taxon>
        <taxon>Microbacteriaceae</taxon>
        <taxon>Agromyces</taxon>
    </lineage>
</organism>
<dbReference type="RefSeq" id="WP_350347274.1">
    <property type="nucleotide sequence ID" value="NZ_CP158374.1"/>
</dbReference>
<feature type="transmembrane region" description="Helical" evidence="1">
    <location>
        <begin position="55"/>
        <end position="74"/>
    </location>
</feature>
<keyword evidence="1" id="KW-0812">Transmembrane</keyword>
<sequence>MNDRIIQLIRTFWPGAIAWLIAQAVAQIPAVADWIAYVDDLLVSAGWGATAQELLTAAAIGATIAGYVALVQWLSKLPKIGHWIARLGLGSSKTPTYRAIAPVPTPVNIDAESDGFLLALELGAAQGLTREQVWDRYVEKIRGGDGA</sequence>
<dbReference type="AlphaFoldDB" id="A0AAU7W3S5"/>
<evidence type="ECO:0000313" key="2">
    <source>
        <dbReference type="EMBL" id="XBX81252.1"/>
    </source>
</evidence>
<evidence type="ECO:0000256" key="1">
    <source>
        <dbReference type="SAM" id="Phobius"/>
    </source>
</evidence>
<name>A0AAU7W3S5_9MICO</name>
<keyword evidence="1" id="KW-1133">Transmembrane helix</keyword>
<protein>
    <submittedName>
        <fullName evidence="2">Uncharacterized protein</fullName>
    </submittedName>
</protein>